<dbReference type="RefSeq" id="WP_171302580.1">
    <property type="nucleotide sequence ID" value="NZ_JABFIF010000001.1"/>
</dbReference>
<keyword evidence="1" id="KW-0812">Transmembrane</keyword>
<evidence type="ECO:0000256" key="1">
    <source>
        <dbReference type="SAM" id="Phobius"/>
    </source>
</evidence>
<dbReference type="Proteomes" id="UP000528432">
    <property type="component" value="Unassembled WGS sequence"/>
</dbReference>
<protein>
    <submittedName>
        <fullName evidence="2">Uncharacterized protein</fullName>
    </submittedName>
</protein>
<reference evidence="2 3" key="1">
    <citation type="submission" date="2020-05" db="EMBL/GenBank/DDBJ databases">
        <title>Draft genome sequence of Clostridium cochlearium strain AGROS13 isolated from a sheep dairy farm in New Zealand.</title>
        <authorList>
            <person name="Gupta T.B."/>
            <person name="Jauregui R."/>
            <person name="Risson A.N."/>
            <person name="Brightwell G."/>
            <person name="Maclean P."/>
        </authorList>
    </citation>
    <scope>NUCLEOTIDE SEQUENCE [LARGE SCALE GENOMIC DNA]</scope>
    <source>
        <strain evidence="2 3">AGROS13</strain>
    </source>
</reference>
<feature type="transmembrane region" description="Helical" evidence="1">
    <location>
        <begin position="52"/>
        <end position="73"/>
    </location>
</feature>
<name>A0A7Y3V527_CLOCO</name>
<feature type="transmembrane region" description="Helical" evidence="1">
    <location>
        <begin position="94"/>
        <end position="114"/>
    </location>
</feature>
<feature type="transmembrane region" description="Helical" evidence="1">
    <location>
        <begin position="21"/>
        <end position="37"/>
    </location>
</feature>
<feature type="transmembrane region" description="Helical" evidence="1">
    <location>
        <begin position="120"/>
        <end position="137"/>
    </location>
</feature>
<proteinExistence type="predicted"/>
<accession>A0A7Y3V527</accession>
<dbReference type="AlphaFoldDB" id="A0A7Y3V527"/>
<evidence type="ECO:0000313" key="2">
    <source>
        <dbReference type="EMBL" id="NOH14830.1"/>
    </source>
</evidence>
<sequence>MRITHRIYNKIMNVKEFIIKNAYIITPLVILIVYVLLKNKGLQINDEFDPNVINVSGVLAGFLFSSLGIMMSLPDNKFTELLRNYGYMNIIYKAMFIGIITLILTLVLGIFKICNKLKEILFIIGLTETVLSAYYVYKITSLASKSR</sequence>
<keyword evidence="1" id="KW-1133">Transmembrane helix</keyword>
<keyword evidence="1" id="KW-0472">Membrane</keyword>
<comment type="caution">
    <text evidence="2">The sequence shown here is derived from an EMBL/GenBank/DDBJ whole genome shotgun (WGS) entry which is preliminary data.</text>
</comment>
<dbReference type="EMBL" id="JABFIF010000001">
    <property type="protein sequence ID" value="NOH14830.1"/>
    <property type="molecule type" value="Genomic_DNA"/>
</dbReference>
<organism evidence="2 3">
    <name type="scientific">Clostridium cochlearium</name>
    <dbReference type="NCBI Taxonomy" id="1494"/>
    <lineage>
        <taxon>Bacteria</taxon>
        <taxon>Bacillati</taxon>
        <taxon>Bacillota</taxon>
        <taxon>Clostridia</taxon>
        <taxon>Eubacteriales</taxon>
        <taxon>Clostridiaceae</taxon>
        <taxon>Clostridium</taxon>
    </lineage>
</organism>
<gene>
    <name evidence="2" type="ORF">HMJ28_00240</name>
</gene>
<evidence type="ECO:0000313" key="3">
    <source>
        <dbReference type="Proteomes" id="UP000528432"/>
    </source>
</evidence>